<dbReference type="Proteomes" id="UP000318307">
    <property type="component" value="Unassembled WGS sequence"/>
</dbReference>
<organism evidence="2 3">
    <name type="scientific">Desulfobotulus alkaliphilus</name>
    <dbReference type="NCBI Taxonomy" id="622671"/>
    <lineage>
        <taxon>Bacteria</taxon>
        <taxon>Pseudomonadati</taxon>
        <taxon>Thermodesulfobacteriota</taxon>
        <taxon>Desulfobacteria</taxon>
        <taxon>Desulfobacterales</taxon>
        <taxon>Desulfobacteraceae</taxon>
        <taxon>Desulfobotulus</taxon>
    </lineage>
</organism>
<evidence type="ECO:0000313" key="3">
    <source>
        <dbReference type="Proteomes" id="UP000318307"/>
    </source>
</evidence>
<reference evidence="2 3" key="1">
    <citation type="submission" date="2019-07" db="EMBL/GenBank/DDBJ databases">
        <title>Genome sequencing of 100 strains of the haloalkaliphilic chemolithoautotrophic sulfur-oxidizing bacterium Thioalkalivibrio.</title>
        <authorList>
            <person name="Muyzer G."/>
        </authorList>
    </citation>
    <scope>NUCLEOTIDE SEQUENCE [LARGE SCALE GENOMIC DNA]</scope>
    <source>
        <strain evidence="2 3">ASO4-4</strain>
    </source>
</reference>
<keyword evidence="1" id="KW-0812">Transmembrane</keyword>
<protein>
    <submittedName>
        <fullName evidence="2">Uncharacterized protein</fullName>
    </submittedName>
</protein>
<dbReference type="RefSeq" id="WP_144684213.1">
    <property type="nucleotide sequence ID" value="NZ_VLLC01000010.1"/>
</dbReference>
<gene>
    <name evidence="2" type="ORF">LZ24_01558</name>
</gene>
<keyword evidence="1" id="KW-0472">Membrane</keyword>
<comment type="caution">
    <text evidence="2">The sequence shown here is derived from an EMBL/GenBank/DDBJ whole genome shotgun (WGS) entry which is preliminary data.</text>
</comment>
<dbReference type="AlphaFoldDB" id="A0A562RVI7"/>
<proteinExistence type="predicted"/>
<evidence type="ECO:0000313" key="2">
    <source>
        <dbReference type="EMBL" id="TWI72416.1"/>
    </source>
</evidence>
<dbReference type="PROSITE" id="PS51257">
    <property type="entry name" value="PROKAR_LIPOPROTEIN"/>
    <property type="match status" value="1"/>
</dbReference>
<dbReference type="OrthoDB" id="5422143at2"/>
<keyword evidence="1" id="KW-1133">Transmembrane helix</keyword>
<feature type="transmembrane region" description="Helical" evidence="1">
    <location>
        <begin position="12"/>
        <end position="33"/>
    </location>
</feature>
<accession>A0A562RVI7</accession>
<keyword evidence="3" id="KW-1185">Reference proteome</keyword>
<dbReference type="EMBL" id="VLLC01000010">
    <property type="protein sequence ID" value="TWI72416.1"/>
    <property type="molecule type" value="Genomic_DNA"/>
</dbReference>
<sequence>MKIFHRTHACFIMILLPALVFLTGCGITGHQVLKYKEPKMYRHNFIPGMEPEEAANAIQVAVIGKGLAPETGSPQQRRLMAERAAVIDGYRQLSERLAGTIMQVYTEAGHNTIRRDMVISETNAYLRGARNYELSYEDGIATTRVVVFIHPRQLKFYHGSELSRMLAGALAGASLGAVAGGAAGVLTGSSDAIIFQTMGTAAAAGAAGGAIMSTQ</sequence>
<feature type="transmembrane region" description="Helical" evidence="1">
    <location>
        <begin position="165"/>
        <end position="186"/>
    </location>
</feature>
<feature type="transmembrane region" description="Helical" evidence="1">
    <location>
        <begin position="192"/>
        <end position="212"/>
    </location>
</feature>
<name>A0A562RVI7_9BACT</name>
<evidence type="ECO:0000256" key="1">
    <source>
        <dbReference type="SAM" id="Phobius"/>
    </source>
</evidence>